<dbReference type="STRING" id="1869.MB27_37845"/>
<keyword evidence="1" id="KW-1133">Transmembrane helix</keyword>
<dbReference type="AlphaFoldDB" id="A0A0A6UCT0"/>
<evidence type="ECO:0008006" key="4">
    <source>
        <dbReference type="Google" id="ProtNLM"/>
    </source>
</evidence>
<dbReference type="PROSITE" id="PS50231">
    <property type="entry name" value="RICIN_B_LECTIN"/>
    <property type="match status" value="2"/>
</dbReference>
<dbReference type="CDD" id="cd00161">
    <property type="entry name" value="beta-trefoil_Ricin-like"/>
    <property type="match status" value="1"/>
</dbReference>
<comment type="caution">
    <text evidence="2">The sequence shown here is derived from an EMBL/GenBank/DDBJ whole genome shotgun (WGS) entry which is preliminary data.</text>
</comment>
<dbReference type="RefSeq" id="WP_043532943.1">
    <property type="nucleotide sequence ID" value="NZ_BAABKU010000039.1"/>
</dbReference>
<protein>
    <recommendedName>
        <fullName evidence="4">Ricin B lectin domain-containing protein</fullName>
    </recommendedName>
</protein>
<dbReference type="Gene3D" id="2.80.10.50">
    <property type="match status" value="2"/>
</dbReference>
<dbReference type="eggNOG" id="COG4726">
    <property type="taxonomic scope" value="Bacteria"/>
</dbReference>
<dbReference type="Proteomes" id="UP000054537">
    <property type="component" value="Unassembled WGS sequence"/>
</dbReference>
<evidence type="ECO:0000256" key="1">
    <source>
        <dbReference type="SAM" id="Phobius"/>
    </source>
</evidence>
<keyword evidence="1" id="KW-0472">Membrane</keyword>
<name>A0A0A6UCT0_ACTUT</name>
<dbReference type="OrthoDB" id="4816288at2"/>
<keyword evidence="3" id="KW-1185">Reference proteome</keyword>
<reference evidence="2 3" key="1">
    <citation type="submission" date="2014-10" db="EMBL/GenBank/DDBJ databases">
        <title>Draft genome sequence of Actinoplanes utahensis NRRL 12052.</title>
        <authorList>
            <person name="Velasco-Bucheli B."/>
            <person name="del Cerro C."/>
            <person name="Hormigo D."/>
            <person name="Garcia J.L."/>
            <person name="Acebal C."/>
            <person name="Arroyo M."/>
            <person name="de la Mata I."/>
        </authorList>
    </citation>
    <scope>NUCLEOTIDE SEQUENCE [LARGE SCALE GENOMIC DNA]</scope>
    <source>
        <strain evidence="2 3">NRRL 12052</strain>
    </source>
</reference>
<sequence length="557" mass="59014">MIKLPNLGGDRRNDDGSMPIAMLIAIVGVSLSALLTTMVTTRISDTGLVERRVLALHAAQAGLDVGLGQVRSAELADSRTGEVSGAVGLLPCRGAMTGTVGAGNTSAYTVSVVYYAVDPQGKTDAWLADARNQVPCAAGGSGTSEVPSFARFTAVGTAAGPHGTLTRTLSGTYVLHTTNANIYGGLVRAYKTTTTGSDYCIAAPALTATHPDWAVGEAVTMQTCSPGALEQTWTYNDTLQYVLTASQTPSRTLGLCLDSVWPRSTTLNPNDSAPVTLQTCQATAPAKYRQMWSLNSSSLLLGTNIAGDDLSSTACLYRAGGQANNDFDGDVLMSYGKNGCGATADRRWQPDAAVGAGMAGSDAGRKAGMVVNYKQFGRCLDVTDLVPTKTFLISWPCKQNPKPEKVDWNQKWTLPKLPSDTDPSAKGTSRNKVKGVITDYVTKGDFIGTSWCLQSPMVAGGYVRMIKAEGGVCEGGNNQKWTVFGHTDKYATSYQIQDGTGELCMGPRDSAYFSPADLYNNTSKIQMTRCDGSTLQKWNADKNVIEALALKDVKETE</sequence>
<evidence type="ECO:0000313" key="2">
    <source>
        <dbReference type="EMBL" id="KHD72873.1"/>
    </source>
</evidence>
<accession>A0A0A6UCT0</accession>
<evidence type="ECO:0000313" key="3">
    <source>
        <dbReference type="Proteomes" id="UP000054537"/>
    </source>
</evidence>
<organism evidence="2 3">
    <name type="scientific">Actinoplanes utahensis</name>
    <dbReference type="NCBI Taxonomy" id="1869"/>
    <lineage>
        <taxon>Bacteria</taxon>
        <taxon>Bacillati</taxon>
        <taxon>Actinomycetota</taxon>
        <taxon>Actinomycetes</taxon>
        <taxon>Micromonosporales</taxon>
        <taxon>Micromonosporaceae</taxon>
        <taxon>Actinoplanes</taxon>
    </lineage>
</organism>
<keyword evidence="1" id="KW-0812">Transmembrane</keyword>
<feature type="transmembrane region" description="Helical" evidence="1">
    <location>
        <begin position="20"/>
        <end position="39"/>
    </location>
</feature>
<dbReference type="InterPro" id="IPR035992">
    <property type="entry name" value="Ricin_B-like_lectins"/>
</dbReference>
<dbReference type="SUPFAM" id="SSF50370">
    <property type="entry name" value="Ricin B-like lectins"/>
    <property type="match status" value="2"/>
</dbReference>
<dbReference type="EMBL" id="JRTT01000136">
    <property type="protein sequence ID" value="KHD72873.1"/>
    <property type="molecule type" value="Genomic_DNA"/>
</dbReference>
<proteinExistence type="predicted"/>
<gene>
    <name evidence="2" type="ORF">MB27_37845</name>
</gene>